<proteinExistence type="inferred from homology"/>
<comment type="function">
    <text evidence="3">Required for maturation of urease via the functional incorporation of the urease nickel metallocenter.</text>
</comment>
<name>K0UXR6_MYCVA</name>
<dbReference type="InterPro" id="IPR002669">
    <property type="entry name" value="UreD"/>
</dbReference>
<keyword evidence="3" id="KW-0996">Nickel insertion</keyword>
<dbReference type="eggNOG" id="COG0829">
    <property type="taxonomic scope" value="Bacteria"/>
</dbReference>
<keyword evidence="5" id="KW-1185">Reference proteome</keyword>
<evidence type="ECO:0000256" key="1">
    <source>
        <dbReference type="ARBA" id="ARBA00007177"/>
    </source>
</evidence>
<dbReference type="RefSeq" id="WP_003932550.1">
    <property type="nucleotide sequence ID" value="NZ_JH814696.1"/>
</dbReference>
<evidence type="ECO:0000313" key="5">
    <source>
        <dbReference type="Proteomes" id="UP000006072"/>
    </source>
</evidence>
<evidence type="ECO:0000313" key="4">
    <source>
        <dbReference type="EMBL" id="EJZ09855.1"/>
    </source>
</evidence>
<dbReference type="Proteomes" id="UP000006072">
    <property type="component" value="Unassembled WGS sequence"/>
</dbReference>
<dbReference type="HOGENOM" id="CLU_056339_1_1_11"/>
<sequence length="275" mass="28547">MTGTARRSLDLEFAGVGGRTALTRRRYRWPLLIGRVFPDSAQPSVGTVTVQNAAGTLIPGDVVTQRIGVIDGGSAVVRGQGATMVAGVPGGEPAAEETEVCVDGTGRLLLDASPRILTPHARYRQHLRVWVRPGGRAVLVDAVVLHPDLSHDMFGSYESTVEIFGDDGGLLALDAQLLDAMPRVRRAPTAFATVYVIGDDLDTTMTALTPEIEAAAAPVLAGVSDLPHDAGWVVRLAADHGGVLRAALAAVSALVARVPCAAAATGSATPRTAPR</sequence>
<protein>
    <recommendedName>
        <fullName evidence="3">Urease accessory protein UreD</fullName>
    </recommendedName>
</protein>
<dbReference type="HAMAP" id="MF_01384">
    <property type="entry name" value="UreD"/>
    <property type="match status" value="1"/>
</dbReference>
<dbReference type="Pfam" id="PF01774">
    <property type="entry name" value="UreD"/>
    <property type="match status" value="1"/>
</dbReference>
<dbReference type="EMBL" id="ALQA01000019">
    <property type="protein sequence ID" value="EJZ09855.1"/>
    <property type="molecule type" value="Genomic_DNA"/>
</dbReference>
<reference evidence="4 5" key="1">
    <citation type="journal article" date="2012" name="J. Bacteriol.">
        <title>Complete Genome Sequence of Mycobacterium vaccae Type Strain ATCC 25954.</title>
        <authorList>
            <person name="Ho Y.S."/>
            <person name="Adroub S.A."/>
            <person name="Abadi M."/>
            <person name="Al Alwan B."/>
            <person name="Alkhateeb R."/>
            <person name="Gao G."/>
            <person name="Ragab A."/>
            <person name="Ali S."/>
            <person name="van Soolingen D."/>
            <person name="Bitter W."/>
            <person name="Pain A."/>
            <person name="Abdallah A.M."/>
        </authorList>
    </citation>
    <scope>NUCLEOTIDE SEQUENCE [LARGE SCALE GENOMIC DNA]</scope>
    <source>
        <strain evidence="4 5">ATCC 25954</strain>
    </source>
</reference>
<comment type="subunit">
    <text evidence="3">UreD, UreF and UreG form a complex that acts as a GTP-hydrolysis-dependent molecular chaperone, activating the urease apoprotein by helping to assemble the nickel containing metallocenter of UreC. The UreE protein probably delivers the nickel.</text>
</comment>
<dbReference type="GO" id="GO:0005737">
    <property type="term" value="C:cytoplasm"/>
    <property type="evidence" value="ECO:0007669"/>
    <property type="project" value="UniProtKB-SubCell"/>
</dbReference>
<dbReference type="PANTHER" id="PTHR33643">
    <property type="entry name" value="UREASE ACCESSORY PROTEIN D"/>
    <property type="match status" value="1"/>
</dbReference>
<dbReference type="GO" id="GO:0016151">
    <property type="term" value="F:nickel cation binding"/>
    <property type="evidence" value="ECO:0007669"/>
    <property type="project" value="UniProtKB-UniRule"/>
</dbReference>
<dbReference type="PATRIC" id="fig|1194972.3.peg.2256"/>
<evidence type="ECO:0000256" key="2">
    <source>
        <dbReference type="ARBA" id="ARBA00023186"/>
    </source>
</evidence>
<keyword evidence="2 3" id="KW-0143">Chaperone</keyword>
<comment type="caution">
    <text evidence="4">The sequence shown here is derived from an EMBL/GenBank/DDBJ whole genome shotgun (WGS) entry which is preliminary data.</text>
</comment>
<dbReference type="PANTHER" id="PTHR33643:SF1">
    <property type="entry name" value="UREASE ACCESSORY PROTEIN D"/>
    <property type="match status" value="1"/>
</dbReference>
<dbReference type="AlphaFoldDB" id="K0UXR6"/>
<keyword evidence="3" id="KW-0963">Cytoplasm</keyword>
<comment type="subcellular location">
    <subcellularLocation>
        <location evidence="3">Cytoplasm</location>
    </subcellularLocation>
</comment>
<accession>K0UXR6</accession>
<comment type="similarity">
    <text evidence="1 3">Belongs to the UreD family.</text>
</comment>
<organism evidence="4 5">
    <name type="scientific">Mycolicibacterium vaccae ATCC 25954</name>
    <dbReference type="NCBI Taxonomy" id="1194972"/>
    <lineage>
        <taxon>Bacteria</taxon>
        <taxon>Bacillati</taxon>
        <taxon>Actinomycetota</taxon>
        <taxon>Actinomycetes</taxon>
        <taxon>Mycobacteriales</taxon>
        <taxon>Mycobacteriaceae</taxon>
        <taxon>Mycolicibacterium</taxon>
    </lineage>
</organism>
<evidence type="ECO:0000256" key="3">
    <source>
        <dbReference type="HAMAP-Rule" id="MF_01384"/>
    </source>
</evidence>
<gene>
    <name evidence="3" type="primary">ureD</name>
    <name evidence="4" type="ORF">MVAC_11252</name>
</gene>